<dbReference type="EMBL" id="BSXS01007064">
    <property type="protein sequence ID" value="GME87145.1"/>
    <property type="molecule type" value="Genomic_DNA"/>
</dbReference>
<proteinExistence type="predicted"/>
<dbReference type="Proteomes" id="UP001165064">
    <property type="component" value="Unassembled WGS sequence"/>
</dbReference>
<evidence type="ECO:0000313" key="2">
    <source>
        <dbReference type="Proteomes" id="UP001165064"/>
    </source>
</evidence>
<name>A0ACB5TEA1_AMBMO</name>
<sequence>MKLKRGNLLQPLTAFHGSTSPGVPINTSLQSAVSIPDFLRGGSFNGSVGGAGGLSGGLTEFGDPLTPTASYGYGASGQYSGIVQIGGRAIVVGDANGGVNVVGNSNSAGSGYEQRQNSNGSASGSNSGRLRMTPMKVSGSRGSGGKSRTCSPLSSPPLQPDNGLISVALSQQLKNTMQNRPPVLNKLNTQQREPSPSPFDNSNATPKLQQPKTRQPQLKQQSQPQKQQQQVSRRARFSNDSEESSSDEEDFGNRDSAQLEDPVTFNKRMTSAASTASTLSNATDVTSTFSNTRINSAATLNNNNVSNTITNIGNQAASRRLPTNSNSAANSRVVSPVSPNAVSIFSAANNNGGNRLAGISGSIHRNQARQQSSGLPSATPTSAVSAVSPTESQSQTTTSTDPKTSNQSSSTSIPTALPTHHNSTMQDKPFMVVVFP</sequence>
<organism evidence="1 2">
    <name type="scientific">Ambrosiozyma monospora</name>
    <name type="common">Yeast</name>
    <name type="synonym">Endomycopsis monosporus</name>
    <dbReference type="NCBI Taxonomy" id="43982"/>
    <lineage>
        <taxon>Eukaryota</taxon>
        <taxon>Fungi</taxon>
        <taxon>Dikarya</taxon>
        <taxon>Ascomycota</taxon>
        <taxon>Saccharomycotina</taxon>
        <taxon>Pichiomycetes</taxon>
        <taxon>Pichiales</taxon>
        <taxon>Pichiaceae</taxon>
        <taxon>Ambrosiozyma</taxon>
    </lineage>
</organism>
<comment type="caution">
    <text evidence="1">The sequence shown here is derived from an EMBL/GenBank/DDBJ whole genome shotgun (WGS) entry which is preliminary data.</text>
</comment>
<accession>A0ACB5TEA1</accession>
<protein>
    <submittedName>
        <fullName evidence="1">Unnamed protein product</fullName>
    </submittedName>
</protein>
<keyword evidence="2" id="KW-1185">Reference proteome</keyword>
<gene>
    <name evidence="1" type="ORF">Amon02_000815100</name>
</gene>
<reference evidence="1" key="1">
    <citation type="submission" date="2023-04" db="EMBL/GenBank/DDBJ databases">
        <title>Ambrosiozyma monospora NBRC 10751.</title>
        <authorList>
            <person name="Ichikawa N."/>
            <person name="Sato H."/>
            <person name="Tonouchi N."/>
        </authorList>
    </citation>
    <scope>NUCLEOTIDE SEQUENCE</scope>
    <source>
        <strain evidence="1">NBRC 10751</strain>
    </source>
</reference>
<evidence type="ECO:0000313" key="1">
    <source>
        <dbReference type="EMBL" id="GME87145.1"/>
    </source>
</evidence>